<sequence>MTVCIEKPTRPFTETLAVTLKDGSQAAIVPVNGYEEAGKLPQRLVEFMFNEFNKEIEDGQTYPQLKPFASSAEFVKYWFVGWVGLLVRGTELPTNSDWSECLLGHYYIRPNYPGRCSHNCNAGFMVNPRHRGLGVGKALGRSYIYVGPRLGYTYSVFNLVFVTNTASRKIWDSMDFEVVGRIPGAAILNGFDEPVDALIYGRKLDVEETDSWRLTAA</sequence>
<gene>
    <name evidence="3" type="ORF">B0I71DRAFT_130000</name>
    <name evidence="2" type="ORF">YALI1_E12561g</name>
</gene>
<dbReference type="RefSeq" id="XP_503759.1">
    <property type="nucleotide sequence ID" value="XM_503759.1"/>
</dbReference>
<dbReference type="SUPFAM" id="SSF55729">
    <property type="entry name" value="Acyl-CoA N-acyltransferases (Nat)"/>
    <property type="match status" value="1"/>
</dbReference>
<dbReference type="Proteomes" id="UP000256601">
    <property type="component" value="Unassembled WGS sequence"/>
</dbReference>
<dbReference type="KEGG" id="yli:2912580"/>
<dbReference type="AlphaFoldDB" id="A0A1D8NHU4"/>
<dbReference type="eggNOG" id="ENOG502QRFX">
    <property type="taxonomic scope" value="Eukaryota"/>
</dbReference>
<organism evidence="2 4">
    <name type="scientific">Yarrowia lipolytica</name>
    <name type="common">Candida lipolytica</name>
    <dbReference type="NCBI Taxonomy" id="4952"/>
    <lineage>
        <taxon>Eukaryota</taxon>
        <taxon>Fungi</taxon>
        <taxon>Dikarya</taxon>
        <taxon>Ascomycota</taxon>
        <taxon>Saccharomycotina</taxon>
        <taxon>Dipodascomycetes</taxon>
        <taxon>Dipodascales</taxon>
        <taxon>Dipodascales incertae sedis</taxon>
        <taxon>Yarrowia</taxon>
    </lineage>
</organism>
<evidence type="ECO:0000313" key="5">
    <source>
        <dbReference type="Proteomes" id="UP000256601"/>
    </source>
</evidence>
<dbReference type="PANTHER" id="PTHR43138:SF1">
    <property type="entry name" value="N-ACETYLTRANSFERASE ACA1"/>
    <property type="match status" value="1"/>
</dbReference>
<dbReference type="EMBL" id="CP017557">
    <property type="protein sequence ID" value="AOW05206.1"/>
    <property type="molecule type" value="Genomic_DNA"/>
</dbReference>
<dbReference type="GO" id="GO:0016747">
    <property type="term" value="F:acyltransferase activity, transferring groups other than amino-acyl groups"/>
    <property type="evidence" value="ECO:0007669"/>
    <property type="project" value="InterPro"/>
</dbReference>
<dbReference type="Pfam" id="PF00583">
    <property type="entry name" value="Acetyltransf_1"/>
    <property type="match status" value="1"/>
</dbReference>
<proteinExistence type="predicted"/>
<dbReference type="GO" id="GO:0005634">
    <property type="term" value="C:nucleus"/>
    <property type="evidence" value="ECO:0007669"/>
    <property type="project" value="TreeGrafter"/>
</dbReference>
<protein>
    <recommendedName>
        <fullName evidence="1">N-acetyltransferase domain-containing protein</fullName>
    </recommendedName>
</protein>
<dbReference type="VEuPathDB" id="FungiDB:YALI0_E09999g"/>
<reference evidence="2 4" key="1">
    <citation type="journal article" date="2016" name="PLoS ONE">
        <title>Sequence Assembly of Yarrowia lipolytica Strain W29/CLIB89 Shows Transposable Element Diversity.</title>
        <authorList>
            <person name="Magnan C."/>
            <person name="Yu J."/>
            <person name="Chang I."/>
            <person name="Jahn E."/>
            <person name="Kanomata Y."/>
            <person name="Wu J."/>
            <person name="Zeller M."/>
            <person name="Oakes M."/>
            <person name="Baldi P."/>
            <person name="Sandmeyer S."/>
        </authorList>
    </citation>
    <scope>NUCLEOTIDE SEQUENCE [LARGE SCALE GENOMIC DNA]</scope>
    <source>
        <strain evidence="2">CLIB89</strain>
        <strain evidence="4">CLIB89(W29)</strain>
    </source>
</reference>
<dbReference type="GeneID" id="2912580"/>
<feature type="domain" description="N-acetyltransferase" evidence="1">
    <location>
        <begin position="100"/>
        <end position="176"/>
    </location>
</feature>
<dbReference type="InterPro" id="IPR052742">
    <property type="entry name" value="Mito_N-acetyltransferase"/>
</dbReference>
<reference evidence="3 5" key="2">
    <citation type="submission" date="2018-07" db="EMBL/GenBank/DDBJ databases">
        <title>Draft Genome Assemblies for Five Robust Yarrowia lipolytica Strains Exhibiting High Lipid Production and Pentose Sugar Utilization and Sugar Alcohol Secretion from Undetoxified Lignocellulosic Biomass Hydrolysates.</title>
        <authorList>
            <consortium name="DOE Joint Genome Institute"/>
            <person name="Walker C."/>
            <person name="Ryu S."/>
            <person name="Na H."/>
            <person name="Zane M."/>
            <person name="LaButti K."/>
            <person name="Lipzen A."/>
            <person name="Haridas S."/>
            <person name="Barry K."/>
            <person name="Grigoriev I.V."/>
            <person name="Quarterman J."/>
            <person name="Slininger P."/>
            <person name="Dien B."/>
            <person name="Trinh C.T."/>
        </authorList>
    </citation>
    <scope>NUCLEOTIDE SEQUENCE [LARGE SCALE GENOMIC DNA]</scope>
    <source>
        <strain evidence="3 5">YB392</strain>
    </source>
</reference>
<dbReference type="EMBL" id="KZ857331">
    <property type="protein sequence ID" value="RDW26979.1"/>
    <property type="molecule type" value="Genomic_DNA"/>
</dbReference>
<evidence type="ECO:0000259" key="1">
    <source>
        <dbReference type="Pfam" id="PF00583"/>
    </source>
</evidence>
<dbReference type="PANTHER" id="PTHR43138">
    <property type="entry name" value="ACETYLTRANSFERASE, GNAT FAMILY"/>
    <property type="match status" value="1"/>
</dbReference>
<accession>A0A1D8NHU4</accession>
<dbReference type="Gene3D" id="3.40.630.30">
    <property type="match status" value="1"/>
</dbReference>
<dbReference type="OMA" id="MEQPMAL"/>
<dbReference type="InterPro" id="IPR000182">
    <property type="entry name" value="GNAT_dom"/>
</dbReference>
<name>A0A1D8NHU4_YARLL</name>
<dbReference type="VEuPathDB" id="FungiDB:YALI1_E12561g"/>
<evidence type="ECO:0000313" key="4">
    <source>
        <dbReference type="Proteomes" id="UP000182444"/>
    </source>
</evidence>
<evidence type="ECO:0000313" key="2">
    <source>
        <dbReference type="EMBL" id="AOW05206.1"/>
    </source>
</evidence>
<dbReference type="OrthoDB" id="10264707at2759"/>
<evidence type="ECO:0000313" key="3">
    <source>
        <dbReference type="EMBL" id="RDW26979.1"/>
    </source>
</evidence>
<dbReference type="Proteomes" id="UP000182444">
    <property type="component" value="Chromosome 1E"/>
</dbReference>
<dbReference type="InterPro" id="IPR016181">
    <property type="entry name" value="Acyl_CoA_acyltransferase"/>
</dbReference>